<organism evidence="1 2">
    <name type="scientific">Anoxybacterium hadale</name>
    <dbReference type="NCBI Taxonomy" id="3408580"/>
    <lineage>
        <taxon>Bacteria</taxon>
        <taxon>Bacillati</taxon>
        <taxon>Bacillota</taxon>
        <taxon>Clostridia</taxon>
        <taxon>Peptostreptococcales</taxon>
        <taxon>Anaerovoracaceae</taxon>
        <taxon>Anoxybacterium</taxon>
    </lineage>
</organism>
<proteinExistence type="predicted"/>
<dbReference type="Proteomes" id="UP000594014">
    <property type="component" value="Chromosome"/>
</dbReference>
<reference evidence="1" key="1">
    <citation type="submission" date="2019-08" db="EMBL/GenBank/DDBJ databases">
        <title>Genome sequence of Clostridiales bacterium MT110.</title>
        <authorList>
            <person name="Cao J."/>
        </authorList>
    </citation>
    <scope>NUCLEOTIDE SEQUENCE</scope>
    <source>
        <strain evidence="1">MT110</strain>
    </source>
</reference>
<evidence type="ECO:0000313" key="2">
    <source>
        <dbReference type="Proteomes" id="UP000594014"/>
    </source>
</evidence>
<accession>A0ACD1AGC7</accession>
<sequence>MSDNENKDKVIQKGSELGESFSDLMKKVVEKQLEEESVHSEEQRQEEQKQEATAAAEEINSFVSDKKGFEGVVKSDEVVAKKVEIPVFEWKEEPKPVIENYQPVSEVGVISSLTTINGTVSSKGHIRVEGSIIGDVFAYGDIKVTGKVAGDIEGGNVELGTCIVEGDVKARGDVNIGKESTLSGNMIGQLITIDGKIKGNVEAVKGAHMSGTSLVKGSITAPTLSMSAGAELQGKVNVSKEDNE</sequence>
<keyword evidence="2" id="KW-1185">Reference proteome</keyword>
<evidence type="ECO:0000313" key="1">
    <source>
        <dbReference type="EMBL" id="QOX65464.1"/>
    </source>
</evidence>
<name>A0ACD1AGC7_9FIRM</name>
<protein>
    <submittedName>
        <fullName evidence="1">Polymer-forming cytoskeletal protein</fullName>
    </submittedName>
</protein>
<gene>
    <name evidence="1" type="ORF">FRZ06_19930</name>
</gene>
<dbReference type="EMBL" id="CP042469">
    <property type="protein sequence ID" value="QOX65464.1"/>
    <property type="molecule type" value="Genomic_DNA"/>
</dbReference>